<keyword evidence="2" id="KW-1185">Reference proteome</keyword>
<comment type="caution">
    <text evidence="1">The sequence shown here is derived from an EMBL/GenBank/DDBJ whole genome shotgun (WGS) entry which is preliminary data.</text>
</comment>
<evidence type="ECO:0000313" key="1">
    <source>
        <dbReference type="EMBL" id="PPQ80132.1"/>
    </source>
</evidence>
<dbReference type="EMBL" id="NHYD01003345">
    <property type="protein sequence ID" value="PPQ80132.1"/>
    <property type="molecule type" value="Genomic_DNA"/>
</dbReference>
<dbReference type="STRING" id="93625.A0A409WNR3"/>
<dbReference type="InParanoid" id="A0A409WNR3"/>
<accession>A0A409WNR3</accession>
<dbReference type="Proteomes" id="UP000283269">
    <property type="component" value="Unassembled WGS sequence"/>
</dbReference>
<dbReference type="AlphaFoldDB" id="A0A409WNR3"/>
<gene>
    <name evidence="1" type="ORF">CVT25_001431</name>
</gene>
<dbReference type="OrthoDB" id="339325at2759"/>
<sequence length="159" mass="17501">MESKGTKGSSPYHSIMPQIPLSIVRLVVSTDGEQYRVVDVSGAPDGNWIRRRILAKLTIPEHLHTHFFIYPSEAGTLALGGALSDRRLFSHCRDSGDPSGSLKFFVSTSPDRRLPSDSGFASQVFPVSVNIHVPNPQIIPLRTHQGHEMIGTLSDWINS</sequence>
<protein>
    <submittedName>
        <fullName evidence="1">Uncharacterized protein</fullName>
    </submittedName>
</protein>
<reference evidence="1 2" key="1">
    <citation type="journal article" date="2018" name="Evol. Lett.">
        <title>Horizontal gene cluster transfer increased hallucinogenic mushroom diversity.</title>
        <authorList>
            <person name="Reynolds H.T."/>
            <person name="Vijayakumar V."/>
            <person name="Gluck-Thaler E."/>
            <person name="Korotkin H.B."/>
            <person name="Matheny P.B."/>
            <person name="Slot J.C."/>
        </authorList>
    </citation>
    <scope>NUCLEOTIDE SEQUENCE [LARGE SCALE GENOMIC DNA]</scope>
    <source>
        <strain evidence="1 2">2631</strain>
    </source>
</reference>
<proteinExistence type="predicted"/>
<name>A0A409WNR3_PSICY</name>
<evidence type="ECO:0000313" key="2">
    <source>
        <dbReference type="Proteomes" id="UP000283269"/>
    </source>
</evidence>
<organism evidence="1 2">
    <name type="scientific">Psilocybe cyanescens</name>
    <dbReference type="NCBI Taxonomy" id="93625"/>
    <lineage>
        <taxon>Eukaryota</taxon>
        <taxon>Fungi</taxon>
        <taxon>Dikarya</taxon>
        <taxon>Basidiomycota</taxon>
        <taxon>Agaricomycotina</taxon>
        <taxon>Agaricomycetes</taxon>
        <taxon>Agaricomycetidae</taxon>
        <taxon>Agaricales</taxon>
        <taxon>Agaricineae</taxon>
        <taxon>Strophariaceae</taxon>
        <taxon>Psilocybe</taxon>
    </lineage>
</organism>